<dbReference type="GO" id="GO:0005886">
    <property type="term" value="C:plasma membrane"/>
    <property type="evidence" value="ECO:0007669"/>
    <property type="project" value="UniProtKB-SubCell"/>
</dbReference>
<dbReference type="OrthoDB" id="86089at2157"/>
<dbReference type="AlphaFoldDB" id="D5TZV8"/>
<reference evidence="11" key="2">
    <citation type="journal article" date="2010" name="Stand. Genomic Sci.">
        <title>Complete genome sequence of Thermosphaera aggregans type strain (M11TLT).</title>
        <authorList>
            <person name="Spring S."/>
            <person name="Rachel R."/>
            <person name="Lapidus A."/>
            <person name="Davenport K."/>
            <person name="Tice H."/>
            <person name="Copeland A."/>
            <person name="Cheng J.-F."/>
            <person name="Lucas S."/>
            <person name="Chen F."/>
            <person name="Nolan M."/>
            <person name="Bruce D."/>
            <person name="Goodwin L."/>
            <person name="Pitluck S."/>
            <person name="Ivanova N."/>
            <person name="Mavromatis K."/>
            <person name="Ovchinnikova G."/>
            <person name="Pati A."/>
            <person name="Chen A."/>
            <person name="Palaniappan K."/>
            <person name="Land M."/>
            <person name="Hauser L."/>
            <person name="Chang Y.-J."/>
            <person name="Jeffries C.C."/>
            <person name="Brettin T."/>
            <person name="Detter J.C."/>
            <person name="Tapia R."/>
            <person name="Han C."/>
            <person name="Heimerl T."/>
            <person name="Weikl F."/>
            <person name="Brambilla E."/>
            <person name="Goker M."/>
            <person name="Bristow J."/>
            <person name="Eisen J.A."/>
            <person name="Markowitz V."/>
            <person name="Hugenholtz P."/>
            <person name="Kyrpides N.C."/>
            <person name="Klenk H.-P."/>
        </authorList>
    </citation>
    <scope>NUCLEOTIDE SEQUENCE [LARGE SCALE GENOMIC DNA]</scope>
    <source>
        <strain evidence="11">DSM 11486 / M11TL</strain>
    </source>
</reference>
<proteinExistence type="inferred from homology"/>
<dbReference type="InterPro" id="IPR004680">
    <property type="entry name" value="Cit_transptr-like_dom"/>
</dbReference>
<keyword evidence="7 8" id="KW-0472">Membrane</keyword>
<dbReference type="STRING" id="633148.Tagg_0128"/>
<dbReference type="Proteomes" id="UP000002376">
    <property type="component" value="Chromosome"/>
</dbReference>
<evidence type="ECO:0000256" key="5">
    <source>
        <dbReference type="ARBA" id="ARBA00022692"/>
    </source>
</evidence>
<feature type="transmembrane region" description="Helical" evidence="8">
    <location>
        <begin position="135"/>
        <end position="158"/>
    </location>
</feature>
<keyword evidence="3" id="KW-0813">Transport</keyword>
<name>D5TZV8_THEAM</name>
<dbReference type="Pfam" id="PF03600">
    <property type="entry name" value="CitMHS"/>
    <property type="match status" value="1"/>
</dbReference>
<keyword evidence="6 8" id="KW-1133">Transmembrane helix</keyword>
<feature type="transmembrane region" description="Helical" evidence="8">
    <location>
        <begin position="97"/>
        <end position="115"/>
    </location>
</feature>
<dbReference type="HOGENOM" id="CLU_011920_3_0_2"/>
<feature type="transmembrane region" description="Helical" evidence="8">
    <location>
        <begin position="179"/>
        <end position="205"/>
    </location>
</feature>
<dbReference type="eggNOG" id="arCOG00238">
    <property type="taxonomic scope" value="Archaea"/>
</dbReference>
<evidence type="ECO:0000256" key="1">
    <source>
        <dbReference type="ARBA" id="ARBA00004651"/>
    </source>
</evidence>
<sequence length="428" mass="46625">MDLGFQQIIGATLVALIILPLVARTRLLRIPIWSFMAFASFISVLTGLVSWDELGVIIDLNVILFLIGMFSIVGLAESSGLLEYISYAFISRFRSRYGLILGSSILYGLLAAFTVNDTVALMGPSIAYTVSRVAGLPLSFSFILLAFSLTIGSVMTPIGNPQNMLISINSGLQAPFPVFMYYLTIPTMINLVVTPLVLIKIYGIRNESVVLTSIPSEHLKSRRDAMLALIGLVVAVIALVLNDFLALYGLPHISGKGFIPFIIAAGIYVFTTSPRDSLLKVDWGTIMFFITMFITTEGIWRSGIIQPVLDFFSMGGCGSNLSVVSITLSSLLISQVLSNVPFVNLYIGYLKTIGCTGSNIPEWLTLASMSTIAGNLMPLGAASNIIIMEYLESKYRTTLSFKEFVKAGAFVTLVNTLIYYPFLLLISL</sequence>
<dbReference type="InterPro" id="IPR000802">
    <property type="entry name" value="Arsenical_pump_ArsB"/>
</dbReference>
<feature type="domain" description="Citrate transporter-like" evidence="9">
    <location>
        <begin position="30"/>
        <end position="354"/>
    </location>
</feature>
<evidence type="ECO:0000256" key="4">
    <source>
        <dbReference type="ARBA" id="ARBA00022475"/>
    </source>
</evidence>
<reference evidence="10 11" key="1">
    <citation type="journal article" date="2010" name="Stand. Genomic Sci.">
        <title>Complete genome sequence of Thermosphaera aggregans type strain (M11TL).</title>
        <authorList>
            <person name="Spring S."/>
            <person name="Rachel R."/>
            <person name="Lapidus A."/>
            <person name="Davenport K."/>
            <person name="Tice H."/>
            <person name="Copeland A."/>
            <person name="Cheng J.F."/>
            <person name="Lucas S."/>
            <person name="Chen F."/>
            <person name="Nolan M."/>
            <person name="Bruce D."/>
            <person name="Goodwin L."/>
            <person name="Pitluck S."/>
            <person name="Ivanova N."/>
            <person name="Mavromatis K."/>
            <person name="Ovchinnikova G."/>
            <person name="Pati A."/>
            <person name="Chen A."/>
            <person name="Palaniappan K."/>
            <person name="Land M."/>
            <person name="Hauser L."/>
            <person name="Chang Y.J."/>
            <person name="Jeffries C.C."/>
            <person name="Brettin T."/>
            <person name="Detter J.C."/>
            <person name="Tapia R."/>
            <person name="Han C."/>
            <person name="Heimerl T."/>
            <person name="Weikl F."/>
            <person name="Brambilla E."/>
            <person name="Goker M."/>
            <person name="Bristow J."/>
            <person name="Eisen J.A."/>
            <person name="Markowitz V."/>
            <person name="Hugenholtz P."/>
            <person name="Kyrpides N.C."/>
            <person name="Klenk H.P."/>
        </authorList>
    </citation>
    <scope>NUCLEOTIDE SEQUENCE [LARGE SCALE GENOMIC DNA]</scope>
    <source>
        <strain evidence="11">DSM 11486 / M11TL</strain>
    </source>
</reference>
<dbReference type="GO" id="GO:0015105">
    <property type="term" value="F:arsenite transmembrane transporter activity"/>
    <property type="evidence" value="ECO:0007669"/>
    <property type="project" value="InterPro"/>
</dbReference>
<gene>
    <name evidence="10" type="ordered locus">Tagg_0128</name>
</gene>
<reference key="3">
    <citation type="submission" date="2010-02" db="EMBL/GenBank/DDBJ databases">
        <title>Complete genome sequence of Thermosphaera aggregans type strain (M11TL).</title>
        <authorList>
            <consortium name="US DOE Joint Genome Institute (JGI-PGF)"/>
            <person name="Spring S."/>
            <person name="Lapidus A."/>
            <person name="Munk C."/>
            <person name="Schroeder M."/>
            <person name="Glavina Del Rio T."/>
            <person name="Tice H."/>
            <person name="Copeland A."/>
            <person name="Cheng J.-F."/>
            <person name="Lucas S."/>
            <person name="Chen F."/>
            <person name="Nolan M."/>
            <person name="Bruce D."/>
            <person name="Goodwin L."/>
            <person name="Pitluck S."/>
            <person name="Ivanova N."/>
            <person name="Mavromatis K."/>
            <person name="Ovchinnikova G."/>
            <person name="Pati A."/>
            <person name="Chen A."/>
            <person name="Palaniappan K."/>
            <person name="Land M."/>
            <person name="Hauser L."/>
            <person name="Chang Y.-J."/>
            <person name="Jeffries C.C."/>
            <person name="Brettin T."/>
            <person name="Detter J.C."/>
            <person name="Tapia R."/>
            <person name="Han C."/>
            <person name="Chain P."/>
            <person name="Heimerl T."/>
            <person name="Weik F."/>
            <person name="Goker M."/>
            <person name="Rachel R."/>
            <person name="Bristow J."/>
            <person name="Eisen J.A."/>
            <person name="Markowitz V."/>
            <person name="Hugenholtz P."/>
            <person name="Kyrpides N.C."/>
            <person name="Klenk H.-P."/>
        </authorList>
    </citation>
    <scope>NUCLEOTIDE SEQUENCE</scope>
    <source>
        <strain>DSM 11486</strain>
    </source>
</reference>
<feature type="transmembrane region" description="Helical" evidence="8">
    <location>
        <begin position="30"/>
        <end position="51"/>
    </location>
</feature>
<evidence type="ECO:0000256" key="6">
    <source>
        <dbReference type="ARBA" id="ARBA00022989"/>
    </source>
</evidence>
<dbReference type="KEGG" id="tag:Tagg_0128"/>
<comment type="similarity">
    <text evidence="2">Belongs to the CitM (TC 2.A.11) transporter family.</text>
</comment>
<protein>
    <submittedName>
        <fullName evidence="10">Transporter, YbiR family</fullName>
    </submittedName>
</protein>
<evidence type="ECO:0000313" key="10">
    <source>
        <dbReference type="EMBL" id="ADG90408.1"/>
    </source>
</evidence>
<keyword evidence="4" id="KW-1003">Cell membrane</keyword>
<evidence type="ECO:0000259" key="9">
    <source>
        <dbReference type="Pfam" id="PF03600"/>
    </source>
</evidence>
<feature type="transmembrane region" description="Helical" evidence="8">
    <location>
        <begin position="57"/>
        <end position="76"/>
    </location>
</feature>
<feature type="transmembrane region" description="Helical" evidence="8">
    <location>
        <begin position="225"/>
        <end position="246"/>
    </location>
</feature>
<evidence type="ECO:0000256" key="2">
    <source>
        <dbReference type="ARBA" id="ARBA00009843"/>
    </source>
</evidence>
<evidence type="ECO:0000256" key="7">
    <source>
        <dbReference type="ARBA" id="ARBA00023136"/>
    </source>
</evidence>
<feature type="transmembrane region" description="Helical" evidence="8">
    <location>
        <begin position="283"/>
        <end position="300"/>
    </location>
</feature>
<dbReference type="PANTHER" id="PTHR43302">
    <property type="entry name" value="TRANSPORTER ARSB-RELATED"/>
    <property type="match status" value="1"/>
</dbReference>
<evidence type="ECO:0000256" key="3">
    <source>
        <dbReference type="ARBA" id="ARBA00022448"/>
    </source>
</evidence>
<organism evidence="10 11">
    <name type="scientific">Thermosphaera aggregans (strain DSM 11486 / M11TL)</name>
    <dbReference type="NCBI Taxonomy" id="633148"/>
    <lineage>
        <taxon>Archaea</taxon>
        <taxon>Thermoproteota</taxon>
        <taxon>Thermoprotei</taxon>
        <taxon>Desulfurococcales</taxon>
        <taxon>Desulfurococcaceae</taxon>
        <taxon>Thermosphaera</taxon>
    </lineage>
</organism>
<dbReference type="GeneID" id="9165139"/>
<comment type="subcellular location">
    <subcellularLocation>
        <location evidence="1">Cell membrane</location>
        <topology evidence="1">Multi-pass membrane protein</topology>
    </subcellularLocation>
</comment>
<feature type="transmembrane region" description="Helical" evidence="8">
    <location>
        <begin position="321"/>
        <end position="343"/>
    </location>
</feature>
<dbReference type="PRINTS" id="PR00758">
    <property type="entry name" value="ARSENICPUMP"/>
</dbReference>
<keyword evidence="5 8" id="KW-0812">Transmembrane</keyword>
<feature type="transmembrane region" description="Helical" evidence="8">
    <location>
        <begin position="407"/>
        <end position="426"/>
    </location>
</feature>
<keyword evidence="11" id="KW-1185">Reference proteome</keyword>
<dbReference type="PANTHER" id="PTHR43302:SF5">
    <property type="entry name" value="TRANSPORTER ARSB-RELATED"/>
    <property type="match status" value="1"/>
</dbReference>
<evidence type="ECO:0000256" key="8">
    <source>
        <dbReference type="SAM" id="Phobius"/>
    </source>
</evidence>
<accession>D5TZV8</accession>
<evidence type="ECO:0000313" key="11">
    <source>
        <dbReference type="Proteomes" id="UP000002376"/>
    </source>
</evidence>
<feature type="transmembrane region" description="Helical" evidence="8">
    <location>
        <begin position="6"/>
        <end position="23"/>
    </location>
</feature>
<dbReference type="RefSeq" id="WP_013129001.1">
    <property type="nucleotide sequence ID" value="NC_014160.1"/>
</dbReference>
<feature type="transmembrane region" description="Helical" evidence="8">
    <location>
        <begin position="363"/>
        <end position="387"/>
    </location>
</feature>
<dbReference type="EMBL" id="CP001939">
    <property type="protein sequence ID" value="ADG90408.1"/>
    <property type="molecule type" value="Genomic_DNA"/>
</dbReference>
<feature type="transmembrane region" description="Helical" evidence="8">
    <location>
        <begin position="253"/>
        <end position="271"/>
    </location>
</feature>